<protein>
    <recommendedName>
        <fullName evidence="3">DUF1150 domain-containing protein</fullName>
    </recommendedName>
</protein>
<evidence type="ECO:0000313" key="1">
    <source>
        <dbReference type="EMBL" id="GLS23047.1"/>
    </source>
</evidence>
<keyword evidence="2" id="KW-1185">Reference proteome</keyword>
<dbReference type="RefSeq" id="WP_284315982.1">
    <property type="nucleotide sequence ID" value="NZ_BSPC01000069.1"/>
</dbReference>
<evidence type="ECO:0008006" key="3">
    <source>
        <dbReference type="Google" id="ProtNLM"/>
    </source>
</evidence>
<dbReference type="Pfam" id="PF06620">
    <property type="entry name" value="DUF1150"/>
    <property type="match status" value="1"/>
</dbReference>
<reference evidence="2" key="1">
    <citation type="journal article" date="2019" name="Int. J. Syst. Evol. Microbiol.">
        <title>The Global Catalogue of Microorganisms (GCM) 10K type strain sequencing project: providing services to taxonomists for standard genome sequencing and annotation.</title>
        <authorList>
            <consortium name="The Broad Institute Genomics Platform"/>
            <consortium name="The Broad Institute Genome Sequencing Center for Infectious Disease"/>
            <person name="Wu L."/>
            <person name="Ma J."/>
        </authorList>
    </citation>
    <scope>NUCLEOTIDE SEQUENCE [LARGE SCALE GENOMIC DNA]</scope>
    <source>
        <strain evidence="2">NBRC 101365</strain>
    </source>
</reference>
<accession>A0ABQ6CU01</accession>
<sequence>MIRNDKTAVPTPEMLAALGAGHVAYVKPIMSEDAMKLYPQLGEIRPGLRLFTLNAADGTPIMISDSAEGAVANAWEQELVPVSLH</sequence>
<dbReference type="Proteomes" id="UP001156882">
    <property type="component" value="Unassembled WGS sequence"/>
</dbReference>
<comment type="caution">
    <text evidence="1">The sequence shown here is derived from an EMBL/GenBank/DDBJ whole genome shotgun (WGS) entry which is preliminary data.</text>
</comment>
<name>A0ABQ6CU01_9HYPH</name>
<dbReference type="InterPro" id="IPR009531">
    <property type="entry name" value="DUF1150"/>
</dbReference>
<proteinExistence type="predicted"/>
<gene>
    <name evidence="1" type="ORF">GCM10007874_60670</name>
</gene>
<evidence type="ECO:0000313" key="2">
    <source>
        <dbReference type="Proteomes" id="UP001156882"/>
    </source>
</evidence>
<organism evidence="1 2">
    <name type="scientific">Labrys miyagiensis</name>
    <dbReference type="NCBI Taxonomy" id="346912"/>
    <lineage>
        <taxon>Bacteria</taxon>
        <taxon>Pseudomonadati</taxon>
        <taxon>Pseudomonadota</taxon>
        <taxon>Alphaproteobacteria</taxon>
        <taxon>Hyphomicrobiales</taxon>
        <taxon>Xanthobacteraceae</taxon>
        <taxon>Labrys</taxon>
    </lineage>
</organism>
<dbReference type="EMBL" id="BSPC01000069">
    <property type="protein sequence ID" value="GLS23047.1"/>
    <property type="molecule type" value="Genomic_DNA"/>
</dbReference>